<evidence type="ECO:0000259" key="8">
    <source>
        <dbReference type="Pfam" id="PF02771"/>
    </source>
</evidence>
<dbReference type="Proteomes" id="UP001597101">
    <property type="component" value="Unassembled WGS sequence"/>
</dbReference>
<dbReference type="Pfam" id="PF02770">
    <property type="entry name" value="Acyl-CoA_dh_M"/>
    <property type="match status" value="1"/>
</dbReference>
<comment type="cofactor">
    <cofactor evidence="1 5">
        <name>FAD</name>
        <dbReference type="ChEBI" id="CHEBI:57692"/>
    </cofactor>
</comment>
<dbReference type="SUPFAM" id="SSF56645">
    <property type="entry name" value="Acyl-CoA dehydrogenase NM domain-like"/>
    <property type="match status" value="1"/>
</dbReference>
<dbReference type="InterPro" id="IPR006089">
    <property type="entry name" value="Acyl-CoA_DH_CS"/>
</dbReference>
<feature type="domain" description="Acyl-CoA dehydrogenase/oxidase N-terminal" evidence="8">
    <location>
        <begin position="6"/>
        <end position="118"/>
    </location>
</feature>
<dbReference type="InterPro" id="IPR037069">
    <property type="entry name" value="AcylCoA_DH/ox_N_sf"/>
</dbReference>
<dbReference type="PIRSF" id="PIRSF016578">
    <property type="entry name" value="HsaA"/>
    <property type="match status" value="1"/>
</dbReference>
<keyword evidence="3 5" id="KW-0285">Flavoprotein</keyword>
<dbReference type="PANTHER" id="PTHR43884">
    <property type="entry name" value="ACYL-COA DEHYDROGENASE"/>
    <property type="match status" value="1"/>
</dbReference>
<name>A0ABW3FGR9_9HYPH</name>
<evidence type="ECO:0000256" key="5">
    <source>
        <dbReference type="RuleBase" id="RU362125"/>
    </source>
</evidence>
<evidence type="ECO:0000256" key="4">
    <source>
        <dbReference type="ARBA" id="ARBA00022827"/>
    </source>
</evidence>
<dbReference type="Gene3D" id="1.20.140.10">
    <property type="entry name" value="Butyryl-CoA Dehydrogenase, subunit A, domain 3"/>
    <property type="match status" value="1"/>
</dbReference>
<protein>
    <submittedName>
        <fullName evidence="9">Acyl-CoA dehydrogenase family protein</fullName>
        <ecNumber evidence="9">1.-.-.-</ecNumber>
    </submittedName>
</protein>
<keyword evidence="4 5" id="KW-0274">FAD</keyword>
<dbReference type="EC" id="1.-.-.-" evidence="9"/>
<dbReference type="Pfam" id="PF02771">
    <property type="entry name" value="Acyl-CoA_dh_N"/>
    <property type="match status" value="1"/>
</dbReference>
<evidence type="ECO:0000256" key="2">
    <source>
        <dbReference type="ARBA" id="ARBA00009347"/>
    </source>
</evidence>
<evidence type="ECO:0000313" key="9">
    <source>
        <dbReference type="EMBL" id="MFD0916115.1"/>
    </source>
</evidence>
<comment type="similarity">
    <text evidence="2 5">Belongs to the acyl-CoA dehydrogenase family.</text>
</comment>
<dbReference type="InterPro" id="IPR009100">
    <property type="entry name" value="AcylCoA_DH/oxidase_NM_dom_sf"/>
</dbReference>
<organism evidence="9 10">
    <name type="scientific">Pseudahrensia aquimaris</name>
    <dbReference type="NCBI Taxonomy" id="744461"/>
    <lineage>
        <taxon>Bacteria</taxon>
        <taxon>Pseudomonadati</taxon>
        <taxon>Pseudomonadota</taxon>
        <taxon>Alphaproteobacteria</taxon>
        <taxon>Hyphomicrobiales</taxon>
        <taxon>Ahrensiaceae</taxon>
        <taxon>Pseudahrensia</taxon>
    </lineage>
</organism>
<dbReference type="InterPro" id="IPR006091">
    <property type="entry name" value="Acyl-CoA_Oxase/DH_mid-dom"/>
</dbReference>
<keyword evidence="10" id="KW-1185">Reference proteome</keyword>
<feature type="domain" description="Acyl-CoA dehydrogenase/oxidase C-terminal" evidence="6">
    <location>
        <begin position="241"/>
        <end position="390"/>
    </location>
</feature>
<dbReference type="InterPro" id="IPR036250">
    <property type="entry name" value="AcylCo_DH-like_C"/>
</dbReference>
<keyword evidence="5 9" id="KW-0560">Oxidoreductase</keyword>
<evidence type="ECO:0000259" key="7">
    <source>
        <dbReference type="Pfam" id="PF02770"/>
    </source>
</evidence>
<dbReference type="PROSITE" id="PS00073">
    <property type="entry name" value="ACYL_COA_DH_2"/>
    <property type="match status" value="1"/>
</dbReference>
<feature type="domain" description="Acyl-CoA oxidase/dehydrogenase middle" evidence="7">
    <location>
        <begin position="122"/>
        <end position="229"/>
    </location>
</feature>
<dbReference type="Gene3D" id="1.10.540.10">
    <property type="entry name" value="Acyl-CoA dehydrogenase/oxidase, N-terminal domain"/>
    <property type="match status" value="1"/>
</dbReference>
<evidence type="ECO:0000313" key="10">
    <source>
        <dbReference type="Proteomes" id="UP001597101"/>
    </source>
</evidence>
<dbReference type="PANTHER" id="PTHR43884:SF40">
    <property type="entry name" value="ACYL-COA DEHYDROGENASE"/>
    <property type="match status" value="1"/>
</dbReference>
<proteinExistence type="inferred from homology"/>
<dbReference type="InterPro" id="IPR009075">
    <property type="entry name" value="AcylCo_DH/oxidase_C"/>
</dbReference>
<dbReference type="Pfam" id="PF00441">
    <property type="entry name" value="Acyl-CoA_dh_1"/>
    <property type="match status" value="1"/>
</dbReference>
<dbReference type="EMBL" id="JBHTJV010000003">
    <property type="protein sequence ID" value="MFD0916115.1"/>
    <property type="molecule type" value="Genomic_DNA"/>
</dbReference>
<dbReference type="GO" id="GO:0016491">
    <property type="term" value="F:oxidoreductase activity"/>
    <property type="evidence" value="ECO:0007669"/>
    <property type="project" value="UniProtKB-KW"/>
</dbReference>
<evidence type="ECO:0000256" key="3">
    <source>
        <dbReference type="ARBA" id="ARBA00022630"/>
    </source>
</evidence>
<sequence>MNFSLTQEQTLIIETTRAFVENELYPHEEEIERSGVLEMDLVRELQKKAMEAGLYAANIPEEFGGGGLDTLTWLLYEKELGRANYALHWTCVARPSNILCAGTPEQRAKYLDPCLKGETWDCLAMTEPGAGSDLRGMKASAKPARNKQGAGSNSDWILNGTKHFISHADIAGFAICFMKSGEVETPRGPKAEITAFFVDKDTPGFTVRDGYNNVSHRGYTNAILEFDDCRVPAENILGEVGKGFEVANDWLGATRLQVAATCLGRADRAFQHAVNYSAERKQFGQQIGKFQGVSFKLADMAMELKAAELLTWDAGSKFDEGECTDSDMAMAKLKASEVLAMVADEAIQIHGGMGLMDDLPLERIWRDARIERIWEGTSEIQRHIISRALLRPLGG</sequence>
<dbReference type="InterPro" id="IPR046373">
    <property type="entry name" value="Acyl-CoA_Oxase/DH_mid-dom_sf"/>
</dbReference>
<dbReference type="SUPFAM" id="SSF47203">
    <property type="entry name" value="Acyl-CoA dehydrogenase C-terminal domain-like"/>
    <property type="match status" value="1"/>
</dbReference>
<dbReference type="PROSITE" id="PS00072">
    <property type="entry name" value="ACYL_COA_DH_1"/>
    <property type="match status" value="1"/>
</dbReference>
<gene>
    <name evidence="9" type="ORF">ACFQ14_06820</name>
</gene>
<comment type="caution">
    <text evidence="9">The sequence shown here is derived from an EMBL/GenBank/DDBJ whole genome shotgun (WGS) entry which is preliminary data.</text>
</comment>
<evidence type="ECO:0000259" key="6">
    <source>
        <dbReference type="Pfam" id="PF00441"/>
    </source>
</evidence>
<accession>A0ABW3FGR9</accession>
<evidence type="ECO:0000256" key="1">
    <source>
        <dbReference type="ARBA" id="ARBA00001974"/>
    </source>
</evidence>
<reference evidence="10" key="1">
    <citation type="journal article" date="2019" name="Int. J. Syst. Evol. Microbiol.">
        <title>The Global Catalogue of Microorganisms (GCM) 10K type strain sequencing project: providing services to taxonomists for standard genome sequencing and annotation.</title>
        <authorList>
            <consortium name="The Broad Institute Genomics Platform"/>
            <consortium name="The Broad Institute Genome Sequencing Center for Infectious Disease"/>
            <person name="Wu L."/>
            <person name="Ma J."/>
        </authorList>
    </citation>
    <scope>NUCLEOTIDE SEQUENCE [LARGE SCALE GENOMIC DNA]</scope>
    <source>
        <strain evidence="10">CCUG 60023</strain>
    </source>
</reference>
<dbReference type="InterPro" id="IPR013786">
    <property type="entry name" value="AcylCoA_DH/ox_N"/>
</dbReference>
<dbReference type="Gene3D" id="2.40.110.10">
    <property type="entry name" value="Butyryl-CoA Dehydrogenase, subunit A, domain 2"/>
    <property type="match status" value="1"/>
</dbReference>
<dbReference type="RefSeq" id="WP_377211946.1">
    <property type="nucleotide sequence ID" value="NZ_JBHTJV010000003.1"/>
</dbReference>